<accession>B2VBE8</accession>
<evidence type="ECO:0000313" key="2">
    <source>
        <dbReference type="EMBL" id="CAO97460.1"/>
    </source>
</evidence>
<name>B2VBE8_ERWT9</name>
<organism evidence="2 3">
    <name type="scientific">Erwinia tasmaniensis (strain DSM 17950 / CFBP 7177 / CIP 109463 / NCPPB 4357 / Et1/99)</name>
    <dbReference type="NCBI Taxonomy" id="465817"/>
    <lineage>
        <taxon>Bacteria</taxon>
        <taxon>Pseudomonadati</taxon>
        <taxon>Pseudomonadota</taxon>
        <taxon>Gammaproteobacteria</taxon>
        <taxon>Enterobacterales</taxon>
        <taxon>Erwiniaceae</taxon>
        <taxon>Erwinia</taxon>
    </lineage>
</organism>
<dbReference type="KEGG" id="eta:ETA_24140"/>
<dbReference type="Proteomes" id="UP000001726">
    <property type="component" value="Chromosome"/>
</dbReference>
<evidence type="ECO:0000259" key="1">
    <source>
        <dbReference type="Pfam" id="PF04917"/>
    </source>
</evidence>
<protein>
    <recommendedName>
        <fullName evidence="1">Bacterial shufflon protein N-terminal domain-containing protein</fullName>
    </recommendedName>
</protein>
<reference evidence="2 3" key="1">
    <citation type="journal article" date="2008" name="Environ. Microbiol.">
        <title>The genome of Erwinia tasmaniensis strain Et1/99, a non-pathogenic bacterium in the genus Erwinia.</title>
        <authorList>
            <person name="Kube M."/>
            <person name="Migdoll A.M."/>
            <person name="Mueller I."/>
            <person name="Kuhl H."/>
            <person name="Beck A."/>
            <person name="Reinhardt R."/>
            <person name="Geider K."/>
        </authorList>
    </citation>
    <scope>NUCLEOTIDE SEQUENCE [LARGE SCALE GENOMIC DNA]</scope>
    <source>
        <strain evidence="3">DSM 17950 / CFBP 7177 / CIP 109463 / NCPPB 4357 / Et1/99</strain>
    </source>
</reference>
<gene>
    <name evidence="2" type="ordered locus">ETA_24140</name>
</gene>
<feature type="domain" description="Bacterial shufflon protein N-terminal" evidence="1">
    <location>
        <begin position="66"/>
        <end position="130"/>
    </location>
</feature>
<dbReference type="EMBL" id="CU468135">
    <property type="protein sequence ID" value="CAO97460.1"/>
    <property type="molecule type" value="Genomic_DNA"/>
</dbReference>
<dbReference type="AlphaFoldDB" id="B2VBE8"/>
<dbReference type="HOGENOM" id="CLU_1892991_0_0_6"/>
<dbReference type="Pfam" id="PF04917">
    <property type="entry name" value="Shufflon_N"/>
    <property type="match status" value="1"/>
</dbReference>
<evidence type="ECO:0000313" key="3">
    <source>
        <dbReference type="Proteomes" id="UP000001726"/>
    </source>
</evidence>
<sequence length="134" mass="14601">MSLYLLYFNQRTLSGGKTKFRGTSRRPVAFCRFTGRRACDGMTVRKVASESFRRGRGAIWNGNRAVGAFAGPLSAGADVTSGGSISVKRNLNAGDGITANNDIRSNKRMDHHPGWLNETHGGDFYMSRSSPTLL</sequence>
<keyword evidence="3" id="KW-1185">Reference proteome</keyword>
<proteinExistence type="predicted"/>
<dbReference type="InterPro" id="IPR007001">
    <property type="entry name" value="Shufflon_N"/>
</dbReference>